<protein>
    <recommendedName>
        <fullName evidence="1">ERAP1-like C-terminal domain-containing protein</fullName>
    </recommendedName>
</protein>
<dbReference type="AlphaFoldDB" id="A0A8J2P429"/>
<feature type="domain" description="ERAP1-like C-terminal" evidence="1">
    <location>
        <begin position="4"/>
        <end position="158"/>
    </location>
</feature>
<name>A0A8J2P429_9HEXA</name>
<gene>
    <name evidence="2" type="ORF">AFUS01_LOCUS12429</name>
</gene>
<feature type="non-terminal residue" evidence="2">
    <location>
        <position position="1"/>
    </location>
</feature>
<keyword evidence="3" id="KW-1185">Reference proteome</keyword>
<evidence type="ECO:0000259" key="1">
    <source>
        <dbReference type="Pfam" id="PF11838"/>
    </source>
</evidence>
<accession>A0A8J2P429</accession>
<feature type="non-terminal residue" evidence="2">
    <location>
        <position position="195"/>
    </location>
</feature>
<organism evidence="2 3">
    <name type="scientific">Allacma fusca</name>
    <dbReference type="NCBI Taxonomy" id="39272"/>
    <lineage>
        <taxon>Eukaryota</taxon>
        <taxon>Metazoa</taxon>
        <taxon>Ecdysozoa</taxon>
        <taxon>Arthropoda</taxon>
        <taxon>Hexapoda</taxon>
        <taxon>Collembola</taxon>
        <taxon>Symphypleona</taxon>
        <taxon>Sminthuridae</taxon>
        <taxon>Allacma</taxon>
    </lineage>
</organism>
<dbReference type="Proteomes" id="UP000708208">
    <property type="component" value="Unassembled WGS sequence"/>
</dbReference>
<evidence type="ECO:0000313" key="2">
    <source>
        <dbReference type="EMBL" id="CAG7723335.1"/>
    </source>
</evidence>
<proteinExistence type="predicted"/>
<dbReference type="Pfam" id="PF11838">
    <property type="entry name" value="ERAP1_C"/>
    <property type="match status" value="1"/>
</dbReference>
<reference evidence="2" key="1">
    <citation type="submission" date="2021-06" db="EMBL/GenBank/DDBJ databases">
        <authorList>
            <person name="Hodson N. C."/>
            <person name="Mongue J. A."/>
            <person name="Jaron S. K."/>
        </authorList>
    </citation>
    <scope>NUCLEOTIDE SEQUENCE</scope>
</reference>
<comment type="caution">
    <text evidence="2">The sequence shown here is derived from an EMBL/GenBank/DDBJ whole genome shotgun (WGS) entry which is preliminary data.</text>
</comment>
<dbReference type="EMBL" id="CAJVCH010098073">
    <property type="protein sequence ID" value="CAG7723335.1"/>
    <property type="molecule type" value="Genomic_DNA"/>
</dbReference>
<evidence type="ECO:0000313" key="3">
    <source>
        <dbReference type="Proteomes" id="UP000708208"/>
    </source>
</evidence>
<sequence>LFNRIPGDYQQLIYCTAVALPKVGTTPSDFILGKYKAEINAVHKTRLLSSLSCLKDDAKLQSLLKDITDPGNDFIEADRTSLLQNLANNINGRRITLEFLMSNFEGNDFVTSQIMATFFTTLSSSVLGDATVTEIEAFIIKHAAALASVSATLDTAIAQMKIQNECRGPGFPTFIDPNKHMWKENTVLRFLSATI</sequence>
<dbReference type="InterPro" id="IPR024571">
    <property type="entry name" value="ERAP1-like_C_dom"/>
</dbReference>